<dbReference type="Proteomes" id="UP001608902">
    <property type="component" value="Unassembled WGS sequence"/>
</dbReference>
<keyword evidence="4 6" id="KW-0472">Membrane</keyword>
<dbReference type="AlphaFoldDB" id="A0ABD6EUD1"/>
<keyword evidence="9" id="KW-1185">Reference proteome</keyword>
<dbReference type="InterPro" id="IPR036259">
    <property type="entry name" value="MFS_trans_sf"/>
</dbReference>
<feature type="domain" description="Major facilitator superfamily (MFS) profile" evidence="7">
    <location>
        <begin position="40"/>
        <end position="228"/>
    </location>
</feature>
<gene>
    <name evidence="8" type="ORF">AB6A40_006876</name>
</gene>
<evidence type="ECO:0000256" key="6">
    <source>
        <dbReference type="SAM" id="Phobius"/>
    </source>
</evidence>
<dbReference type="InterPro" id="IPR011701">
    <property type="entry name" value="MFS"/>
</dbReference>
<dbReference type="Pfam" id="PF07690">
    <property type="entry name" value="MFS_1"/>
    <property type="match status" value="1"/>
</dbReference>
<dbReference type="Gene3D" id="1.20.1250.20">
    <property type="entry name" value="MFS general substrate transporter like domains"/>
    <property type="match status" value="1"/>
</dbReference>
<evidence type="ECO:0000256" key="4">
    <source>
        <dbReference type="ARBA" id="ARBA00023136"/>
    </source>
</evidence>
<dbReference type="PANTHER" id="PTHR11662">
    <property type="entry name" value="SOLUTE CARRIER FAMILY 17"/>
    <property type="match status" value="1"/>
</dbReference>
<accession>A0ABD6EUD1</accession>
<evidence type="ECO:0000313" key="8">
    <source>
        <dbReference type="EMBL" id="MFH4980167.1"/>
    </source>
</evidence>
<sequence>METSTVMSKGTKKVSNEPSNRRSRTPSSAPGYYAMVCSQRLTLAIVGFFGCLITFALRTDLSFAIVCMVNETAINVASGTSGHKHSMCLTDNQTEKIKEQHPKKNGGNLPWTKQDQGYVLSSYFWGYVSSQILSGYLAGKFGGRLIFGLSTFFGSIVTLASPFVASTNIHIFVILRGILGFVQGSLFPAFHTLWSAWSPPMERSILTGITYAGDLTFRMHEFGKSGQN</sequence>
<protein>
    <recommendedName>
        <fullName evidence="7">Major facilitator superfamily (MFS) profile domain-containing protein</fullName>
    </recommendedName>
</protein>
<reference evidence="8 9" key="1">
    <citation type="submission" date="2024-08" db="EMBL/GenBank/DDBJ databases">
        <title>Gnathostoma spinigerum genome.</title>
        <authorList>
            <person name="Gonzalez-Bertolin B."/>
            <person name="Monzon S."/>
            <person name="Zaballos A."/>
            <person name="Jimenez P."/>
            <person name="Dekumyoy P."/>
            <person name="Varona S."/>
            <person name="Cuesta I."/>
            <person name="Sumanam S."/>
            <person name="Adisakwattana P."/>
            <person name="Gasser R.B."/>
            <person name="Hernandez-Gonzalez A."/>
            <person name="Young N.D."/>
            <person name="Perteguer M.J."/>
        </authorList>
    </citation>
    <scope>NUCLEOTIDE SEQUENCE [LARGE SCALE GENOMIC DNA]</scope>
    <source>
        <strain evidence="8">AL3</strain>
        <tissue evidence="8">Liver</tissue>
    </source>
</reference>
<feature type="transmembrane region" description="Helical" evidence="6">
    <location>
        <begin position="31"/>
        <end position="56"/>
    </location>
</feature>
<evidence type="ECO:0000256" key="1">
    <source>
        <dbReference type="ARBA" id="ARBA00004141"/>
    </source>
</evidence>
<evidence type="ECO:0000256" key="3">
    <source>
        <dbReference type="ARBA" id="ARBA00022989"/>
    </source>
</evidence>
<keyword evidence="3 6" id="KW-1133">Transmembrane helix</keyword>
<feature type="transmembrane region" description="Helical" evidence="6">
    <location>
        <begin position="171"/>
        <end position="194"/>
    </location>
</feature>
<dbReference type="GO" id="GO:0016020">
    <property type="term" value="C:membrane"/>
    <property type="evidence" value="ECO:0007669"/>
    <property type="project" value="UniProtKB-SubCell"/>
</dbReference>
<evidence type="ECO:0000256" key="2">
    <source>
        <dbReference type="ARBA" id="ARBA00022692"/>
    </source>
</evidence>
<organism evidence="8 9">
    <name type="scientific">Gnathostoma spinigerum</name>
    <dbReference type="NCBI Taxonomy" id="75299"/>
    <lineage>
        <taxon>Eukaryota</taxon>
        <taxon>Metazoa</taxon>
        <taxon>Ecdysozoa</taxon>
        <taxon>Nematoda</taxon>
        <taxon>Chromadorea</taxon>
        <taxon>Rhabditida</taxon>
        <taxon>Spirurina</taxon>
        <taxon>Gnathostomatomorpha</taxon>
        <taxon>Gnathostomatoidea</taxon>
        <taxon>Gnathostomatidae</taxon>
        <taxon>Gnathostoma</taxon>
    </lineage>
</organism>
<dbReference type="PANTHER" id="PTHR11662:SF399">
    <property type="entry name" value="FI19708P1-RELATED"/>
    <property type="match status" value="1"/>
</dbReference>
<evidence type="ECO:0000313" key="9">
    <source>
        <dbReference type="Proteomes" id="UP001608902"/>
    </source>
</evidence>
<evidence type="ECO:0000256" key="5">
    <source>
        <dbReference type="SAM" id="MobiDB-lite"/>
    </source>
</evidence>
<comment type="caution">
    <text evidence="8">The sequence shown here is derived from an EMBL/GenBank/DDBJ whole genome shotgun (WGS) entry which is preliminary data.</text>
</comment>
<keyword evidence="2 6" id="KW-0812">Transmembrane</keyword>
<dbReference type="PROSITE" id="PS50850">
    <property type="entry name" value="MFS"/>
    <property type="match status" value="1"/>
</dbReference>
<dbReference type="EMBL" id="JBGFUD010005164">
    <property type="protein sequence ID" value="MFH4980167.1"/>
    <property type="molecule type" value="Genomic_DNA"/>
</dbReference>
<dbReference type="InterPro" id="IPR020846">
    <property type="entry name" value="MFS_dom"/>
</dbReference>
<comment type="subcellular location">
    <subcellularLocation>
        <location evidence="1">Membrane</location>
        <topology evidence="1">Multi-pass membrane protein</topology>
    </subcellularLocation>
</comment>
<name>A0ABD6EUD1_9BILA</name>
<feature type="transmembrane region" description="Helical" evidence="6">
    <location>
        <begin position="145"/>
        <end position="165"/>
    </location>
</feature>
<dbReference type="SUPFAM" id="SSF103473">
    <property type="entry name" value="MFS general substrate transporter"/>
    <property type="match status" value="1"/>
</dbReference>
<evidence type="ECO:0000259" key="7">
    <source>
        <dbReference type="PROSITE" id="PS50850"/>
    </source>
</evidence>
<feature type="region of interest" description="Disordered" evidence="5">
    <location>
        <begin position="1"/>
        <end position="27"/>
    </location>
</feature>
<dbReference type="InterPro" id="IPR050382">
    <property type="entry name" value="MFS_Na/Anion_cotransporter"/>
</dbReference>
<proteinExistence type="predicted"/>